<evidence type="ECO:0000313" key="3">
    <source>
        <dbReference type="Proteomes" id="UP000193560"/>
    </source>
</evidence>
<keyword evidence="3" id="KW-1185">Reference proteome</keyword>
<evidence type="ECO:0000313" key="2">
    <source>
        <dbReference type="EMBL" id="ORZ07370.1"/>
    </source>
</evidence>
<dbReference type="Proteomes" id="UP000193560">
    <property type="component" value="Unassembled WGS sequence"/>
</dbReference>
<reference evidence="2 3" key="1">
    <citation type="submission" date="2016-07" db="EMBL/GenBank/DDBJ databases">
        <title>Pervasive Adenine N6-methylation of Active Genes in Fungi.</title>
        <authorList>
            <consortium name="DOE Joint Genome Institute"/>
            <person name="Mondo S.J."/>
            <person name="Dannebaum R.O."/>
            <person name="Kuo R.C."/>
            <person name="Labutti K."/>
            <person name="Haridas S."/>
            <person name="Kuo A."/>
            <person name="Salamov A."/>
            <person name="Ahrendt S.R."/>
            <person name="Lipzen A."/>
            <person name="Sullivan W."/>
            <person name="Andreopoulos W.B."/>
            <person name="Clum A."/>
            <person name="Lindquist E."/>
            <person name="Daum C."/>
            <person name="Ramamoorthy G.K."/>
            <person name="Gryganskyi A."/>
            <person name="Culley D."/>
            <person name="Magnuson J.K."/>
            <person name="James T.Y."/>
            <person name="O'Malley M.A."/>
            <person name="Stajich J.E."/>
            <person name="Spatafora J.W."/>
            <person name="Visel A."/>
            <person name="Grigoriev I.V."/>
        </authorList>
    </citation>
    <scope>NUCLEOTIDE SEQUENCE [LARGE SCALE GENOMIC DNA]</scope>
    <source>
        <strain evidence="2 3">NRRL 1336</strain>
    </source>
</reference>
<feature type="domain" description="Heterokaryon incompatibility" evidence="1">
    <location>
        <begin position="54"/>
        <end position="140"/>
    </location>
</feature>
<sequence>MTIDYSLEHHLNELSCDDNTQQHQFHVVLVDIKKTILDDEIRCVEKPLEGDLKYVALSYRWGEVQETMIDTGVGYSVTITSFGVPDFINLCRMIACESDLKDMEYVWVDAICVDQNNHDRRKATIYQMSNIYKHANYILAVPDLHLTYLRNISRKNYEVILDSYRFVKDIYYLIQGDAKSLAALDEKWLDKYNVPKDPDLRQLLTKYTDYFTDGLMTYREHYWTYDKIQVINHLYEVSSKVTETETTTAVSYLDLAIWDRTAQTATEDDNVVDVYTRIKQLHHCKQPNCPLDLSVVDQPQYKKDMLDCKRPGVDREWNQMIYERSKCIRQSMHFMMDLIIDCEFNIAKKKNNLKYWFLQLAPLQHDAEISFFNFKFDNPAFLSIQNAQVDSNEGWPKSDPVYLEFHQTMIYRLNDQTFFQMILQSKASKMEDRLYAILPLFQDKDLQDSWKINTMHLLKLKLYKWMNVTNRFILLILSGHVYSLQKGMILPTFATSTILLYGIDDNVMTADDYESSNIDLSNPSALTLDQTAIGQTYHVWTHARKDCLNERYEDNKRKYGRLKCFDAGITLDTISMGILQLGNIFWDYWPIFLVGNLERNIWIVGSWADYIDDNGADWIVHNGDDYPSGFHIY</sequence>
<protein>
    <recommendedName>
        <fullName evidence="1">Heterokaryon incompatibility domain-containing protein</fullName>
    </recommendedName>
</protein>
<dbReference type="InterPro" id="IPR010730">
    <property type="entry name" value="HET"/>
</dbReference>
<dbReference type="PANTHER" id="PTHR24148">
    <property type="entry name" value="ANKYRIN REPEAT DOMAIN-CONTAINING PROTEIN 39 HOMOLOG-RELATED"/>
    <property type="match status" value="1"/>
</dbReference>
<dbReference type="AlphaFoldDB" id="A0A1X2I1E8"/>
<name>A0A1X2I1E8_9FUNG</name>
<gene>
    <name evidence="2" type="ORF">BCR42DRAFT_426122</name>
</gene>
<dbReference type="EMBL" id="MCGE01000035">
    <property type="protein sequence ID" value="ORZ07370.1"/>
    <property type="molecule type" value="Genomic_DNA"/>
</dbReference>
<dbReference type="PANTHER" id="PTHR24148:SF64">
    <property type="entry name" value="HETEROKARYON INCOMPATIBILITY DOMAIN-CONTAINING PROTEIN"/>
    <property type="match status" value="1"/>
</dbReference>
<accession>A0A1X2I1E8</accession>
<dbReference type="STRING" id="90262.A0A1X2I1E8"/>
<dbReference type="Pfam" id="PF06985">
    <property type="entry name" value="HET"/>
    <property type="match status" value="1"/>
</dbReference>
<proteinExistence type="predicted"/>
<dbReference type="InterPro" id="IPR052895">
    <property type="entry name" value="HetReg/Transcr_Mod"/>
</dbReference>
<evidence type="ECO:0000259" key="1">
    <source>
        <dbReference type="Pfam" id="PF06985"/>
    </source>
</evidence>
<dbReference type="OrthoDB" id="3553147at2759"/>
<organism evidence="2 3">
    <name type="scientific">Absidia repens</name>
    <dbReference type="NCBI Taxonomy" id="90262"/>
    <lineage>
        <taxon>Eukaryota</taxon>
        <taxon>Fungi</taxon>
        <taxon>Fungi incertae sedis</taxon>
        <taxon>Mucoromycota</taxon>
        <taxon>Mucoromycotina</taxon>
        <taxon>Mucoromycetes</taxon>
        <taxon>Mucorales</taxon>
        <taxon>Cunninghamellaceae</taxon>
        <taxon>Absidia</taxon>
    </lineage>
</organism>
<comment type="caution">
    <text evidence="2">The sequence shown here is derived from an EMBL/GenBank/DDBJ whole genome shotgun (WGS) entry which is preliminary data.</text>
</comment>